<dbReference type="Gene3D" id="3.60.21.10">
    <property type="match status" value="1"/>
</dbReference>
<evidence type="ECO:0000256" key="2">
    <source>
        <dbReference type="ARBA" id="ARBA00022801"/>
    </source>
</evidence>
<dbReference type="InterPro" id="IPR050884">
    <property type="entry name" value="CNP_phosphodiesterase-III"/>
</dbReference>
<dbReference type="InterPro" id="IPR029052">
    <property type="entry name" value="Metallo-depent_PP-like"/>
</dbReference>
<evidence type="ECO:0000256" key="3">
    <source>
        <dbReference type="ARBA" id="ARBA00023004"/>
    </source>
</evidence>
<evidence type="ECO:0000259" key="5">
    <source>
        <dbReference type="Pfam" id="PF00149"/>
    </source>
</evidence>
<reference evidence="6 7" key="1">
    <citation type="journal article" date="2012" name="J. Bacteriol.">
        <title>Genome Sequence of the Protease-Producing Bacterium Rheinheimera nanhaiensis E407-8T, Isolated from Deep-Sea Sediment of the South China Sea.</title>
        <authorList>
            <person name="Zhang X.-Y."/>
            <person name="Zhang Y.-J."/>
            <person name="Qin Q.-L."/>
            <person name="Xie B.-B."/>
            <person name="Chen X.-L."/>
            <person name="Zhou B.-C."/>
            <person name="Zhang Y.-Z."/>
        </authorList>
    </citation>
    <scope>NUCLEOTIDE SEQUENCE [LARGE SCALE GENOMIC DNA]</scope>
    <source>
        <strain evidence="6 7">E407-8</strain>
    </source>
</reference>
<dbReference type="InterPro" id="IPR004843">
    <property type="entry name" value="Calcineurin-like_PHP"/>
</dbReference>
<dbReference type="OrthoDB" id="9784378at2"/>
<comment type="caution">
    <text evidence="6">The sequence shown here is derived from an EMBL/GenBank/DDBJ whole genome shotgun (WGS) entry which is preliminary data.</text>
</comment>
<keyword evidence="7" id="KW-1185">Reference proteome</keyword>
<dbReference type="RefSeq" id="WP_008221199.1">
    <property type="nucleotide sequence ID" value="NZ_BAFK01000009.1"/>
</dbReference>
<dbReference type="AlphaFoldDB" id="I1DY64"/>
<comment type="similarity">
    <text evidence="4">Belongs to the cyclic nucleotide phosphodiesterase class-III family.</text>
</comment>
<organism evidence="6 7">
    <name type="scientific">Rheinheimera nanhaiensis E407-8</name>
    <dbReference type="NCBI Taxonomy" id="562729"/>
    <lineage>
        <taxon>Bacteria</taxon>
        <taxon>Pseudomonadati</taxon>
        <taxon>Pseudomonadota</taxon>
        <taxon>Gammaproteobacteria</taxon>
        <taxon>Chromatiales</taxon>
        <taxon>Chromatiaceae</taxon>
        <taxon>Rheinheimera</taxon>
    </lineage>
</organism>
<dbReference type="STRING" id="562729.RNAN_1981"/>
<dbReference type="SUPFAM" id="SSF56300">
    <property type="entry name" value="Metallo-dependent phosphatases"/>
    <property type="match status" value="1"/>
</dbReference>
<dbReference type="PANTHER" id="PTHR42988:SF2">
    <property type="entry name" value="CYCLIC NUCLEOTIDE PHOSPHODIESTERASE CBUA0032-RELATED"/>
    <property type="match status" value="1"/>
</dbReference>
<sequence length="260" mass="29633">MHYRFATKAQYRLAQITDCHLLASSEDLYKGVQPARYLAAIVAHLVQQQPDAVLLTGDVTQDHTPASYQLLCHIMAPLSCPVFCLPGNHDDVEQLAWLCEQAPFRPERSLKLAGWQLLLLNTKGDTPAGVFMPAEQQWLQQQCEQTTAEAIWLFCHHHPAPLNCFIDKHGQLNQAQLWQSINEQPRIRGIGHGHAHYAYHRRQQQVDIVGCPASSVQFLPTPDWQTVDQGPQWCDWHFSANGEVRWQFQRLNLSKSSNND</sequence>
<dbReference type="GO" id="GO:0046872">
    <property type="term" value="F:metal ion binding"/>
    <property type="evidence" value="ECO:0007669"/>
    <property type="project" value="UniProtKB-KW"/>
</dbReference>
<evidence type="ECO:0000313" key="7">
    <source>
        <dbReference type="Proteomes" id="UP000004374"/>
    </source>
</evidence>
<keyword evidence="3" id="KW-0408">Iron</keyword>
<dbReference type="EMBL" id="BAFK01000009">
    <property type="protein sequence ID" value="GAB58992.1"/>
    <property type="molecule type" value="Genomic_DNA"/>
</dbReference>
<dbReference type="Proteomes" id="UP000004374">
    <property type="component" value="Unassembled WGS sequence"/>
</dbReference>
<gene>
    <name evidence="6" type="primary">icc</name>
    <name evidence="6" type="ORF">RNAN_1981</name>
</gene>
<dbReference type="Pfam" id="PF00149">
    <property type="entry name" value="Metallophos"/>
    <property type="match status" value="1"/>
</dbReference>
<evidence type="ECO:0000313" key="6">
    <source>
        <dbReference type="EMBL" id="GAB58992.1"/>
    </source>
</evidence>
<keyword evidence="2" id="KW-0378">Hydrolase</keyword>
<accession>I1DY64</accession>
<feature type="domain" description="Calcineurin-like phosphoesterase" evidence="5">
    <location>
        <begin position="12"/>
        <end position="196"/>
    </location>
</feature>
<evidence type="ECO:0000256" key="1">
    <source>
        <dbReference type="ARBA" id="ARBA00022723"/>
    </source>
</evidence>
<proteinExistence type="inferred from homology"/>
<protein>
    <submittedName>
        <fullName evidence="6">Icc protein</fullName>
    </submittedName>
</protein>
<dbReference type="GO" id="GO:0016787">
    <property type="term" value="F:hydrolase activity"/>
    <property type="evidence" value="ECO:0007669"/>
    <property type="project" value="UniProtKB-KW"/>
</dbReference>
<keyword evidence="1" id="KW-0479">Metal-binding</keyword>
<dbReference type="PANTHER" id="PTHR42988">
    <property type="entry name" value="PHOSPHOHYDROLASE"/>
    <property type="match status" value="1"/>
</dbReference>
<evidence type="ECO:0000256" key="4">
    <source>
        <dbReference type="ARBA" id="ARBA00025742"/>
    </source>
</evidence>
<name>I1DY64_9GAMM</name>